<evidence type="ECO:0000313" key="2">
    <source>
        <dbReference type="WBParaSite" id="PS1159_v2.g13386.t1"/>
    </source>
</evidence>
<organism evidence="1 2">
    <name type="scientific">Panagrolaimus sp. PS1159</name>
    <dbReference type="NCBI Taxonomy" id="55785"/>
    <lineage>
        <taxon>Eukaryota</taxon>
        <taxon>Metazoa</taxon>
        <taxon>Ecdysozoa</taxon>
        <taxon>Nematoda</taxon>
        <taxon>Chromadorea</taxon>
        <taxon>Rhabditida</taxon>
        <taxon>Tylenchina</taxon>
        <taxon>Panagrolaimomorpha</taxon>
        <taxon>Panagrolaimoidea</taxon>
        <taxon>Panagrolaimidae</taxon>
        <taxon>Panagrolaimus</taxon>
    </lineage>
</organism>
<name>A0AC35F5M1_9BILA</name>
<dbReference type="WBParaSite" id="PS1159_v2.g13386.t1">
    <property type="protein sequence ID" value="PS1159_v2.g13386.t1"/>
    <property type="gene ID" value="PS1159_v2.g13386"/>
</dbReference>
<sequence>MFWSFFFSVIVGFMRPKVYFPYMAARITGPLKILCTSNGCHFVVELLFFAGAAYAQSLFCIALFRLWRVLPMTLIHDMDEGRRRLIFIVLMLVIPCFVYVSPVVLARVPITKGLLYMKEIAPHLNGLEEFKDQLVIYHNLENNDFWINVIYYLLSVTVFGIITLSPICLIIIGYMTYNSRKRMSTLRYKMSMMLFKTLIIQVILAFSVLAFPLIVGIIFAKLEFSFSDDIIQIAGIIASTHSLAEFTTILCTIRPYRKHFISIFTNIFQKFQKYLPENLRHSRRISFLSNGIYSLSSNNSSNQNSN</sequence>
<protein>
    <submittedName>
        <fullName evidence="2">Serpentine Receptor, class H</fullName>
    </submittedName>
</protein>
<evidence type="ECO:0000313" key="1">
    <source>
        <dbReference type="Proteomes" id="UP000887580"/>
    </source>
</evidence>
<dbReference type="Proteomes" id="UP000887580">
    <property type="component" value="Unplaced"/>
</dbReference>
<proteinExistence type="predicted"/>
<reference evidence="2" key="1">
    <citation type="submission" date="2022-11" db="UniProtKB">
        <authorList>
            <consortium name="WormBaseParasite"/>
        </authorList>
    </citation>
    <scope>IDENTIFICATION</scope>
</reference>
<accession>A0AC35F5M1</accession>